<dbReference type="Proteomes" id="UP000465778">
    <property type="component" value="Unassembled WGS sequence"/>
</dbReference>
<dbReference type="Gene3D" id="1.10.260.40">
    <property type="entry name" value="lambda repressor-like DNA-binding domains"/>
    <property type="match status" value="1"/>
</dbReference>
<protein>
    <recommendedName>
        <fullName evidence="2">HTH cro/C1-type domain-containing protein</fullName>
    </recommendedName>
</protein>
<evidence type="ECO:0000313" key="3">
    <source>
        <dbReference type="EMBL" id="KAF0824950.1"/>
    </source>
</evidence>
<accession>A0A800NBV0</accession>
<organism evidence="3 4">
    <name type="scientific">Cytobacillus firmus</name>
    <name type="common">Bacillus firmus</name>
    <dbReference type="NCBI Taxonomy" id="1399"/>
    <lineage>
        <taxon>Bacteria</taxon>
        <taxon>Bacillati</taxon>
        <taxon>Bacillota</taxon>
        <taxon>Bacilli</taxon>
        <taxon>Bacillales</taxon>
        <taxon>Bacillaceae</taxon>
        <taxon>Cytobacillus</taxon>
    </lineage>
</organism>
<dbReference type="PANTHER" id="PTHR46558:SF13">
    <property type="entry name" value="HTH-TYPE TRANSCRIPTIONAL REGULATOR IMMR"/>
    <property type="match status" value="1"/>
</dbReference>
<feature type="domain" description="HTH cro/C1-type" evidence="2">
    <location>
        <begin position="7"/>
        <end position="61"/>
    </location>
</feature>
<sequence>MFIGKSLTKIRVLNDLSRNQLAERLGVTEQAIWQYENGYMSPKLEVVNKLKTIFNVKSSYFYNSDLVSKADLTNINVENIAYRSEAINSLNKTQSELMHIRFIDVFLKKVEEKIAYPKNYLVGLRNGIISFIKENSEMDRDIQIKNIAKIACIRIGFRRRFE</sequence>
<dbReference type="Pfam" id="PF01381">
    <property type="entry name" value="HTH_3"/>
    <property type="match status" value="1"/>
</dbReference>
<reference evidence="3 4" key="1">
    <citation type="journal article" date="2020" name="G3 (Bethesda)">
        <title>Whole Genome Sequencing and Comparative Genomics of Two Nematicidal Bacillus Strains Reveals a Wide Range of Possible Virulence Factors.</title>
        <authorList>
            <person name="Susic N."/>
            <person name="Janezic S."/>
            <person name="Rupnik M."/>
            <person name="Geric Stare B."/>
        </authorList>
    </citation>
    <scope>NUCLEOTIDE SEQUENCE [LARGE SCALE GENOMIC DNA]</scope>
    <source>
        <strain evidence="3 4">I-1582</strain>
    </source>
</reference>
<dbReference type="PANTHER" id="PTHR46558">
    <property type="entry name" value="TRACRIPTIONAL REGULATORY PROTEIN-RELATED-RELATED"/>
    <property type="match status" value="1"/>
</dbReference>
<keyword evidence="1" id="KW-0238">DNA-binding</keyword>
<proteinExistence type="predicted"/>
<dbReference type="RefSeq" id="WP_159344635.1">
    <property type="nucleotide sequence ID" value="NZ_JBALOT010000004.1"/>
</dbReference>
<dbReference type="InterPro" id="IPR001387">
    <property type="entry name" value="Cro/C1-type_HTH"/>
</dbReference>
<dbReference type="AlphaFoldDB" id="A0A800NBV0"/>
<gene>
    <name evidence="3" type="ORF">KIS1582_1337</name>
</gene>
<comment type="caution">
    <text evidence="3">The sequence shown here is derived from an EMBL/GenBank/DDBJ whole genome shotgun (WGS) entry which is preliminary data.</text>
</comment>
<name>A0A800NBV0_CYTFI</name>
<dbReference type="SMART" id="SM00530">
    <property type="entry name" value="HTH_XRE"/>
    <property type="match status" value="1"/>
</dbReference>
<evidence type="ECO:0000313" key="4">
    <source>
        <dbReference type="Proteomes" id="UP000465778"/>
    </source>
</evidence>
<evidence type="ECO:0000256" key="1">
    <source>
        <dbReference type="ARBA" id="ARBA00023125"/>
    </source>
</evidence>
<dbReference type="CDD" id="cd00093">
    <property type="entry name" value="HTH_XRE"/>
    <property type="match status" value="1"/>
</dbReference>
<dbReference type="SUPFAM" id="SSF47413">
    <property type="entry name" value="lambda repressor-like DNA-binding domains"/>
    <property type="match status" value="1"/>
</dbReference>
<dbReference type="InterPro" id="IPR010982">
    <property type="entry name" value="Lambda_DNA-bd_dom_sf"/>
</dbReference>
<dbReference type="PROSITE" id="PS50943">
    <property type="entry name" value="HTH_CROC1"/>
    <property type="match status" value="1"/>
</dbReference>
<dbReference type="EMBL" id="VDEM01000009">
    <property type="protein sequence ID" value="KAF0824950.1"/>
    <property type="molecule type" value="Genomic_DNA"/>
</dbReference>
<dbReference type="OrthoDB" id="9816277at2"/>
<dbReference type="GO" id="GO:0003677">
    <property type="term" value="F:DNA binding"/>
    <property type="evidence" value="ECO:0007669"/>
    <property type="project" value="UniProtKB-KW"/>
</dbReference>
<evidence type="ECO:0000259" key="2">
    <source>
        <dbReference type="PROSITE" id="PS50943"/>
    </source>
</evidence>